<reference evidence="3" key="1">
    <citation type="journal article" date="2013" name="Genome Announc.">
        <title>Draft Genome Sequence of Streptomyces bottropensis ATCC 25435, a Bottromycin-Producing Actinomycete.</title>
        <authorList>
            <person name="Zhang H."/>
            <person name="Zhou W."/>
            <person name="Zhuang Y."/>
            <person name="Liang X."/>
            <person name="Liu T."/>
        </authorList>
    </citation>
    <scope>NUCLEOTIDE SEQUENCE [LARGE SCALE GENOMIC DNA]</scope>
    <source>
        <strain evidence="3">ATCC 25435</strain>
    </source>
</reference>
<accession>M3FYK5</accession>
<dbReference type="Proteomes" id="UP000030760">
    <property type="component" value="Unassembled WGS sequence"/>
</dbReference>
<sequence length="107" mass="11576">MLERGHDHAPFFRRPLSATPSSFQRAPGPPERQFRASWPGWGLLPPTSGTGTGSCRFSTGRAADTRKPGGAARAPPGSRSVARRAKGLESFGVNEKEAPPWPRRGQR</sequence>
<feature type="compositionally biased region" description="Basic and acidic residues" evidence="1">
    <location>
        <begin position="1"/>
        <end position="10"/>
    </location>
</feature>
<gene>
    <name evidence="2" type="ORF">SBD_0842</name>
</gene>
<feature type="compositionally biased region" description="Low complexity" evidence="1">
    <location>
        <begin position="38"/>
        <end position="49"/>
    </location>
</feature>
<dbReference type="AlphaFoldDB" id="M3FYK5"/>
<evidence type="ECO:0000256" key="1">
    <source>
        <dbReference type="SAM" id="MobiDB-lite"/>
    </source>
</evidence>
<evidence type="ECO:0000313" key="2">
    <source>
        <dbReference type="EMBL" id="EMF58170.1"/>
    </source>
</evidence>
<protein>
    <submittedName>
        <fullName evidence="2">Uncharacterized protein</fullName>
    </submittedName>
</protein>
<feature type="region of interest" description="Disordered" evidence="1">
    <location>
        <begin position="1"/>
        <end position="107"/>
    </location>
</feature>
<organism evidence="2 3">
    <name type="scientific">Streptomyces bottropensis ATCC 25435</name>
    <dbReference type="NCBI Taxonomy" id="1054862"/>
    <lineage>
        <taxon>Bacteria</taxon>
        <taxon>Bacillati</taxon>
        <taxon>Actinomycetota</taxon>
        <taxon>Actinomycetes</taxon>
        <taxon>Kitasatosporales</taxon>
        <taxon>Streptomycetaceae</taxon>
        <taxon>Streptomyces</taxon>
    </lineage>
</organism>
<dbReference type="EMBL" id="KB405056">
    <property type="protein sequence ID" value="EMF58170.1"/>
    <property type="molecule type" value="Genomic_DNA"/>
</dbReference>
<name>M3FYK5_9ACTN</name>
<evidence type="ECO:0000313" key="3">
    <source>
        <dbReference type="Proteomes" id="UP000030760"/>
    </source>
</evidence>
<proteinExistence type="predicted"/>